<proteinExistence type="predicted"/>
<accession>A0A9Q3BUT7</accession>
<organism evidence="2 3">
    <name type="scientific">Austropuccinia psidii MF-1</name>
    <dbReference type="NCBI Taxonomy" id="1389203"/>
    <lineage>
        <taxon>Eukaryota</taxon>
        <taxon>Fungi</taxon>
        <taxon>Dikarya</taxon>
        <taxon>Basidiomycota</taxon>
        <taxon>Pucciniomycotina</taxon>
        <taxon>Pucciniomycetes</taxon>
        <taxon>Pucciniales</taxon>
        <taxon>Sphaerophragmiaceae</taxon>
        <taxon>Austropuccinia</taxon>
    </lineage>
</organism>
<feature type="region of interest" description="Disordered" evidence="1">
    <location>
        <begin position="1"/>
        <end position="22"/>
    </location>
</feature>
<comment type="caution">
    <text evidence="2">The sequence shown here is derived from an EMBL/GenBank/DDBJ whole genome shotgun (WGS) entry which is preliminary data.</text>
</comment>
<dbReference type="EMBL" id="AVOT02003217">
    <property type="protein sequence ID" value="MBW0472831.1"/>
    <property type="molecule type" value="Genomic_DNA"/>
</dbReference>
<evidence type="ECO:0000256" key="1">
    <source>
        <dbReference type="SAM" id="MobiDB-lite"/>
    </source>
</evidence>
<evidence type="ECO:0000313" key="3">
    <source>
        <dbReference type="Proteomes" id="UP000765509"/>
    </source>
</evidence>
<sequence length="128" mass="14318">MPFTRSGESYSTSRSSQKGSKCDYCRSQSVTEGQRSVNESQINKLCHSQADNMVLPSNRADTATRSLSVHIQSQTEGLQQFPAAERVPDPCRSVQKLHEFLRDCEKVSGPSSTCKLLNGWHPLMEKKK</sequence>
<protein>
    <submittedName>
        <fullName evidence="2">Uncharacterized protein</fullName>
    </submittedName>
</protein>
<gene>
    <name evidence="2" type="ORF">O181_012546</name>
</gene>
<evidence type="ECO:0000313" key="2">
    <source>
        <dbReference type="EMBL" id="MBW0472831.1"/>
    </source>
</evidence>
<keyword evidence="3" id="KW-1185">Reference proteome</keyword>
<dbReference type="Proteomes" id="UP000765509">
    <property type="component" value="Unassembled WGS sequence"/>
</dbReference>
<name>A0A9Q3BUT7_9BASI</name>
<dbReference type="AlphaFoldDB" id="A0A9Q3BUT7"/>
<feature type="compositionally biased region" description="Low complexity" evidence="1">
    <location>
        <begin position="1"/>
        <end position="16"/>
    </location>
</feature>
<reference evidence="2" key="1">
    <citation type="submission" date="2021-03" db="EMBL/GenBank/DDBJ databases">
        <title>Draft genome sequence of rust myrtle Austropuccinia psidii MF-1, a brazilian biotype.</title>
        <authorList>
            <person name="Quecine M.C."/>
            <person name="Pachon D.M.R."/>
            <person name="Bonatelli M.L."/>
            <person name="Correr F.H."/>
            <person name="Franceschini L.M."/>
            <person name="Leite T.F."/>
            <person name="Margarido G.R.A."/>
            <person name="Almeida C.A."/>
            <person name="Ferrarezi J.A."/>
            <person name="Labate C.A."/>
        </authorList>
    </citation>
    <scope>NUCLEOTIDE SEQUENCE</scope>
    <source>
        <strain evidence="2">MF-1</strain>
    </source>
</reference>